<dbReference type="GO" id="GO:0031297">
    <property type="term" value="P:replication fork processing"/>
    <property type="evidence" value="ECO:0007669"/>
    <property type="project" value="TreeGrafter"/>
</dbReference>
<dbReference type="InterPro" id="IPR049730">
    <property type="entry name" value="SNF2/RAD54-like_C"/>
</dbReference>
<dbReference type="AlphaFoldDB" id="A0A6C0B8W5"/>
<dbReference type="GO" id="GO:0006281">
    <property type="term" value="P:DNA repair"/>
    <property type="evidence" value="ECO:0007669"/>
    <property type="project" value="TreeGrafter"/>
</dbReference>
<dbReference type="PROSITE" id="PS51192">
    <property type="entry name" value="HELICASE_ATP_BIND_1"/>
    <property type="match status" value="1"/>
</dbReference>
<dbReference type="GO" id="GO:0005524">
    <property type="term" value="F:ATP binding"/>
    <property type="evidence" value="ECO:0007669"/>
    <property type="project" value="InterPro"/>
</dbReference>
<accession>A0A6C0B8W5</accession>
<dbReference type="InterPro" id="IPR006935">
    <property type="entry name" value="Helicase/UvrB_N"/>
</dbReference>
<dbReference type="PANTHER" id="PTHR45766">
    <property type="entry name" value="DNA ANNEALING HELICASE AND ENDONUCLEASE ZRANB3 FAMILY MEMBER"/>
    <property type="match status" value="1"/>
</dbReference>
<dbReference type="SMART" id="SM00490">
    <property type="entry name" value="HELICc"/>
    <property type="match status" value="1"/>
</dbReference>
<feature type="domain" description="Helicase C-terminal" evidence="4">
    <location>
        <begin position="339"/>
        <end position="503"/>
    </location>
</feature>
<dbReference type="InterPro" id="IPR027417">
    <property type="entry name" value="P-loop_NTPase"/>
</dbReference>
<dbReference type="PANTHER" id="PTHR45766:SF6">
    <property type="entry name" value="SWI_SNF-RELATED MATRIX-ASSOCIATED ACTIN-DEPENDENT REGULATOR OF CHROMATIN SUBFAMILY A-LIKE PROTEIN 1"/>
    <property type="match status" value="1"/>
</dbReference>
<dbReference type="SUPFAM" id="SSF52540">
    <property type="entry name" value="P-loop containing nucleoside triphosphate hydrolases"/>
    <property type="match status" value="2"/>
</dbReference>
<dbReference type="EMBL" id="MN739098">
    <property type="protein sequence ID" value="QHS88546.1"/>
    <property type="molecule type" value="Genomic_DNA"/>
</dbReference>
<feature type="region of interest" description="Disordered" evidence="2">
    <location>
        <begin position="27"/>
        <end position="47"/>
    </location>
</feature>
<sequence>MECPEGREYYPETKKCYKKCMEKQFRNPPTRRCKNKPTDAKVKNPKKTRKRILSLDNYTSPIPFEEDEPEYPLCITNSKIPLYPHQLRVVSFLSENRGIIAIHDVGTGKTLTAVTAGQCFLNESASHNVIVVTPVSLQKNFIQTLEKYGVSRQHKKRFKFYTIQGFYNAYKNGLVKDQEESMLILDEAHNIRTNQGEFDGLDDPIQNKEVGVYAKALISLGKNVKRVLLLTATPMVNLPADMINLIAIVNGEKEITSKEFYKLDFKKWLMKKVSIYVPSPEFFQEKFPRTTYHDIFLTMPPTYYREYMRVEMAPTLQEMAFYNGLRQVSNSLDSQNSPKVEWIMNHIVKSRKNHKFVVFSHYLKSGLELVMKKLKEVDIPFLYINGSLSKEKRHYAVSEYNSNKIKVLLISKAGGEGLDLKNTKGIILMNPSWNESSNKQIIGRGVRLESHHSLPLKSRHVDIYKLFMIKPEEKKDVKKICTNLEIKNKDKLLSIDLYMRNVAMLKEVEINKFYAFMKRFSIEKYPLITTEMQAPELVVE</sequence>
<dbReference type="InterPro" id="IPR001650">
    <property type="entry name" value="Helicase_C-like"/>
</dbReference>
<dbReference type="Pfam" id="PF00271">
    <property type="entry name" value="Helicase_C"/>
    <property type="match status" value="1"/>
</dbReference>
<evidence type="ECO:0000259" key="4">
    <source>
        <dbReference type="PROSITE" id="PS51194"/>
    </source>
</evidence>
<dbReference type="SMART" id="SM00487">
    <property type="entry name" value="DEXDc"/>
    <property type="match status" value="1"/>
</dbReference>
<dbReference type="GO" id="GO:0016787">
    <property type="term" value="F:hydrolase activity"/>
    <property type="evidence" value="ECO:0007669"/>
    <property type="project" value="UniProtKB-KW"/>
</dbReference>
<proteinExistence type="predicted"/>
<evidence type="ECO:0000259" key="3">
    <source>
        <dbReference type="PROSITE" id="PS51192"/>
    </source>
</evidence>
<dbReference type="PROSITE" id="PS51194">
    <property type="entry name" value="HELICASE_CTER"/>
    <property type="match status" value="1"/>
</dbReference>
<evidence type="ECO:0000313" key="5">
    <source>
        <dbReference type="EMBL" id="QHS88546.1"/>
    </source>
</evidence>
<protein>
    <recommendedName>
        <fullName evidence="6">Helicase</fullName>
    </recommendedName>
</protein>
<dbReference type="GO" id="GO:0003677">
    <property type="term" value="F:DNA binding"/>
    <property type="evidence" value="ECO:0007669"/>
    <property type="project" value="InterPro"/>
</dbReference>
<organism evidence="5">
    <name type="scientific">viral metagenome</name>
    <dbReference type="NCBI Taxonomy" id="1070528"/>
    <lineage>
        <taxon>unclassified sequences</taxon>
        <taxon>metagenomes</taxon>
        <taxon>organismal metagenomes</taxon>
    </lineage>
</organism>
<dbReference type="GO" id="GO:0043596">
    <property type="term" value="C:nuclear replication fork"/>
    <property type="evidence" value="ECO:0007669"/>
    <property type="project" value="TreeGrafter"/>
</dbReference>
<name>A0A6C0B8W5_9ZZZZ</name>
<dbReference type="CDD" id="cd18793">
    <property type="entry name" value="SF2_C_SNF"/>
    <property type="match status" value="1"/>
</dbReference>
<evidence type="ECO:0008006" key="6">
    <source>
        <dbReference type="Google" id="ProtNLM"/>
    </source>
</evidence>
<dbReference type="InterPro" id="IPR014001">
    <property type="entry name" value="Helicase_ATP-bd"/>
</dbReference>
<feature type="domain" description="Helicase ATP-binding" evidence="3">
    <location>
        <begin position="90"/>
        <end position="252"/>
    </location>
</feature>
<reference evidence="5" key="1">
    <citation type="journal article" date="2020" name="Nature">
        <title>Giant virus diversity and host interactions through global metagenomics.</title>
        <authorList>
            <person name="Schulz F."/>
            <person name="Roux S."/>
            <person name="Paez-Espino D."/>
            <person name="Jungbluth S."/>
            <person name="Walsh D.A."/>
            <person name="Denef V.J."/>
            <person name="McMahon K.D."/>
            <person name="Konstantinidis K.T."/>
            <person name="Eloe-Fadrosh E.A."/>
            <person name="Kyrpides N.C."/>
            <person name="Woyke T."/>
        </authorList>
    </citation>
    <scope>NUCLEOTIDE SEQUENCE</scope>
    <source>
        <strain evidence="5">GVMAG-M-3300010158-55</strain>
    </source>
</reference>
<dbReference type="Gene3D" id="3.40.50.300">
    <property type="entry name" value="P-loop containing nucleotide triphosphate hydrolases"/>
    <property type="match status" value="2"/>
</dbReference>
<keyword evidence="1" id="KW-0378">Hydrolase</keyword>
<evidence type="ECO:0000256" key="2">
    <source>
        <dbReference type="SAM" id="MobiDB-lite"/>
    </source>
</evidence>
<dbReference type="Pfam" id="PF04851">
    <property type="entry name" value="ResIII"/>
    <property type="match status" value="1"/>
</dbReference>
<evidence type="ECO:0000256" key="1">
    <source>
        <dbReference type="ARBA" id="ARBA00022801"/>
    </source>
</evidence>